<organism evidence="1 2">
    <name type="scientific">Paraburkholderia saeva</name>
    <dbReference type="NCBI Taxonomy" id="2777537"/>
    <lineage>
        <taxon>Bacteria</taxon>
        <taxon>Pseudomonadati</taxon>
        <taxon>Pseudomonadota</taxon>
        <taxon>Betaproteobacteria</taxon>
        <taxon>Burkholderiales</taxon>
        <taxon>Burkholderiaceae</taxon>
        <taxon>Paraburkholderia</taxon>
    </lineage>
</organism>
<dbReference type="EMBL" id="CAJQZC010000023">
    <property type="protein sequence ID" value="CAG4928433.1"/>
    <property type="molecule type" value="Genomic_DNA"/>
</dbReference>
<dbReference type="AlphaFoldDB" id="A0A9N8X4A6"/>
<keyword evidence="2" id="KW-1185">Reference proteome</keyword>
<dbReference type="InterPro" id="IPR011055">
    <property type="entry name" value="Dup_hybrid_motif"/>
</dbReference>
<dbReference type="Proteomes" id="UP000789704">
    <property type="component" value="Unassembled WGS sequence"/>
</dbReference>
<accession>A0A9N8X4A6</accession>
<dbReference type="Gene3D" id="2.70.70.10">
    <property type="entry name" value="Glucose Permease (Domain IIA)"/>
    <property type="match status" value="1"/>
</dbReference>
<dbReference type="Gene3D" id="1.10.530.10">
    <property type="match status" value="1"/>
</dbReference>
<evidence type="ECO:0000313" key="2">
    <source>
        <dbReference type="Proteomes" id="UP000789704"/>
    </source>
</evidence>
<gene>
    <name evidence="1" type="ORF">LMG31841_05820</name>
</gene>
<sequence length="774" mass="85856">MIISPPFLPESGLTSTDGSKPDPVMDAVDKFELAHGIYPIAFDRRWNCGAHLAPDTHGPVYAIADGEVVAYRVCQHAMDSGNGNAGFVLLKHSTETGDGRTLTFYSLYMHLLPLAEYQSFGHDGTRLPEFLRNPSGADTKGQVTPAAAGGGKTVRRKDVIGFVGRYEGVVYMHFEIFMMPGDFDAYFSHTQLGIAAPDTPNTTDCWGHTYYTIPDGQQFYALPPGTDAHNKLHGTKFEAGQTGTNALPLVVETYFSKGGKYTNVWSVATDGSRTLLTAQPVAEGGYEYGLYQRAKALYSGCPSDGYEMLRFGRILSTPAKLSGGDCATWVKVTYAAGQQGYININNAAIKKLSDADFPSFMGWQKLSDGATPFGADGLCDIDALKKIVKDAKPSDAAATTEVQKADALSSYVKSHDGVRQALRGFICNAPSEWDSTNNETRYAKLLDEGGFYHGNDQGYNDFLKYLKEIQFWDVAGLPAGQKLWFFHPLVFIRHFRKCAWFSKDEFALVYSDSHMSHNADAIREKYRKPLNFSLRKYGMSNYLKQSHFLGQGAVESNFLCTMQESSMVGNVTPTAVYGTHTNPMSVKSESDLGHWYGAIPTEDDPWYRLAKYNSLGHLITSSYDWRGGNCDREDAQKFRGRGFKQLTFRSNYADYWVYRAWILGSSFTASWWSDPQYHAKHRALMTKIPAGIDNPEVVATVPENCLDSGAWYITCLRPEVVSAIDGDSFTIPKTSAEITREEQVIKNVTRGINGALIGIDKRIRFTRMIKGILL</sequence>
<dbReference type="InterPro" id="IPR023346">
    <property type="entry name" value="Lysozyme-like_dom_sf"/>
</dbReference>
<dbReference type="CDD" id="cd12797">
    <property type="entry name" value="M23_peptidase"/>
    <property type="match status" value="1"/>
</dbReference>
<dbReference type="SUPFAM" id="SSF53955">
    <property type="entry name" value="Lysozyme-like"/>
    <property type="match status" value="1"/>
</dbReference>
<reference evidence="1" key="1">
    <citation type="submission" date="2021-04" db="EMBL/GenBank/DDBJ databases">
        <authorList>
            <person name="Vanwijnsberghe S."/>
        </authorList>
    </citation>
    <scope>NUCLEOTIDE SEQUENCE</scope>
    <source>
        <strain evidence="1">LMG 31841</strain>
    </source>
</reference>
<comment type="caution">
    <text evidence="1">The sequence shown here is derived from an EMBL/GenBank/DDBJ whole genome shotgun (WGS) entry which is preliminary data.</text>
</comment>
<proteinExistence type="predicted"/>
<protein>
    <submittedName>
        <fullName evidence="1">Uncharacterized protein</fullName>
    </submittedName>
</protein>
<evidence type="ECO:0000313" key="1">
    <source>
        <dbReference type="EMBL" id="CAG4928433.1"/>
    </source>
</evidence>
<name>A0A9N8X4A6_9BURK</name>